<dbReference type="KEGG" id="pchm:VFPPC_12788"/>
<dbReference type="CDD" id="cd00067">
    <property type="entry name" value="GAL4"/>
    <property type="match status" value="1"/>
</dbReference>
<gene>
    <name evidence="4" type="ORF">VFPPC_12788</name>
</gene>
<protein>
    <submittedName>
        <fullName evidence="4">Fungal Zn binuclear cluster domain-containing protein</fullName>
    </submittedName>
</protein>
<evidence type="ECO:0000256" key="2">
    <source>
        <dbReference type="SAM" id="MobiDB-lite"/>
    </source>
</evidence>
<feature type="region of interest" description="Disordered" evidence="2">
    <location>
        <begin position="1"/>
        <end position="70"/>
    </location>
</feature>
<accession>A0A179G3U3</accession>
<dbReference type="InterPro" id="IPR050797">
    <property type="entry name" value="Carb_Metab_Trans_Reg"/>
</dbReference>
<dbReference type="Proteomes" id="UP000078397">
    <property type="component" value="Unassembled WGS sequence"/>
</dbReference>
<dbReference type="GeneID" id="28854559"/>
<dbReference type="OrthoDB" id="4150019at2759"/>
<dbReference type="GO" id="GO:0008270">
    <property type="term" value="F:zinc ion binding"/>
    <property type="evidence" value="ECO:0007669"/>
    <property type="project" value="InterPro"/>
</dbReference>
<feature type="compositionally biased region" description="Basic and acidic residues" evidence="2">
    <location>
        <begin position="16"/>
        <end position="32"/>
    </location>
</feature>
<dbReference type="GO" id="GO:0005634">
    <property type="term" value="C:nucleus"/>
    <property type="evidence" value="ECO:0007669"/>
    <property type="project" value="TreeGrafter"/>
</dbReference>
<keyword evidence="1" id="KW-0539">Nucleus</keyword>
<evidence type="ECO:0000259" key="3">
    <source>
        <dbReference type="PROSITE" id="PS50048"/>
    </source>
</evidence>
<evidence type="ECO:0000313" key="5">
    <source>
        <dbReference type="Proteomes" id="UP000078397"/>
    </source>
</evidence>
<dbReference type="SMART" id="SM00066">
    <property type="entry name" value="GAL4"/>
    <property type="match status" value="1"/>
</dbReference>
<proteinExistence type="predicted"/>
<comment type="caution">
    <text evidence="4">The sequence shown here is derived from an EMBL/GenBank/DDBJ whole genome shotgun (WGS) entry which is preliminary data.</text>
</comment>
<keyword evidence="5" id="KW-1185">Reference proteome</keyword>
<feature type="domain" description="Zn(2)-C6 fungal-type" evidence="3">
    <location>
        <begin position="79"/>
        <end position="112"/>
    </location>
</feature>
<dbReference type="PANTHER" id="PTHR31668:SF4">
    <property type="entry name" value="TRANSCRIPTIONAL ACTIVATOR PROTEIN DAL81"/>
    <property type="match status" value="1"/>
</dbReference>
<reference evidence="4 5" key="1">
    <citation type="journal article" date="2016" name="PLoS Pathog.">
        <title>Biosynthesis of antibiotic leucinostatins in bio-control fungus Purpureocillium lilacinum and their inhibition on phytophthora revealed by genome mining.</title>
        <authorList>
            <person name="Wang G."/>
            <person name="Liu Z."/>
            <person name="Lin R."/>
            <person name="Li E."/>
            <person name="Mao Z."/>
            <person name="Ling J."/>
            <person name="Yang Y."/>
            <person name="Yin W.B."/>
            <person name="Xie B."/>
        </authorList>
    </citation>
    <scope>NUCLEOTIDE SEQUENCE [LARGE SCALE GENOMIC DNA]</scope>
    <source>
        <strain evidence="4">170</strain>
    </source>
</reference>
<name>A0A179G3U3_METCM</name>
<feature type="compositionally biased region" description="Basic and acidic residues" evidence="2">
    <location>
        <begin position="54"/>
        <end position="66"/>
    </location>
</feature>
<evidence type="ECO:0000256" key="1">
    <source>
        <dbReference type="ARBA" id="ARBA00023242"/>
    </source>
</evidence>
<dbReference type="InterPro" id="IPR001138">
    <property type="entry name" value="Zn2Cys6_DnaBD"/>
</dbReference>
<sequence>MAHHLTEPSADQPLQPRKESYKTKMGSPERPKSPNALLKRSFSTPDTAQLQKQASDDSQHSSTGEKKRNKLGYHRTSIACSHCRRRKIRCIASPDVPNRCVNCIRLKKECSFYPVDQQPGTDTRPKAPSRQTGGPTASSASSSPAVGTGSPAGTPSAVMGSGINMTGSHGPNTDYFSSDASVSPNGIPASNQYTFSNQPTSGWVPTGSTNVSKPEDMAPVPWHAYPTESPMSGQFSPYTQTSTASVTWTSGTSEAGSHDEMAWGEFPTPMRSLSYSGESTGSHPQASFMPIAQPQPYERRQSNFSDVYPPFPTNMAGGNPIASNPPQMVTGAPFASGVNPWQSQQLLATQGSAADWQYGTTDGTQAMIMEDQRAAPGVTQAPSGIYYST</sequence>
<dbReference type="InterPro" id="IPR036864">
    <property type="entry name" value="Zn2-C6_fun-type_DNA-bd_sf"/>
</dbReference>
<feature type="compositionally biased region" description="Low complexity" evidence="2">
    <location>
        <begin position="132"/>
        <end position="153"/>
    </location>
</feature>
<dbReference type="RefSeq" id="XP_018148609.1">
    <property type="nucleotide sequence ID" value="XM_018290565.1"/>
</dbReference>
<dbReference type="GO" id="GO:0001080">
    <property type="term" value="P:nitrogen catabolite activation of transcription from RNA polymerase II promoter"/>
    <property type="evidence" value="ECO:0007669"/>
    <property type="project" value="TreeGrafter"/>
</dbReference>
<dbReference type="PROSITE" id="PS50048">
    <property type="entry name" value="ZN2_CY6_FUNGAL_2"/>
    <property type="match status" value="1"/>
</dbReference>
<feature type="region of interest" description="Disordered" evidence="2">
    <location>
        <begin position="114"/>
        <end position="202"/>
    </location>
</feature>
<dbReference type="Pfam" id="PF00172">
    <property type="entry name" value="Zn_clus"/>
    <property type="match status" value="1"/>
</dbReference>
<organism evidence="4 5">
    <name type="scientific">Pochonia chlamydosporia 170</name>
    <dbReference type="NCBI Taxonomy" id="1380566"/>
    <lineage>
        <taxon>Eukaryota</taxon>
        <taxon>Fungi</taxon>
        <taxon>Dikarya</taxon>
        <taxon>Ascomycota</taxon>
        <taxon>Pezizomycotina</taxon>
        <taxon>Sordariomycetes</taxon>
        <taxon>Hypocreomycetidae</taxon>
        <taxon>Hypocreales</taxon>
        <taxon>Clavicipitaceae</taxon>
        <taxon>Pochonia</taxon>
    </lineage>
</organism>
<evidence type="ECO:0000313" key="4">
    <source>
        <dbReference type="EMBL" id="OAQ72526.1"/>
    </source>
</evidence>
<feature type="compositionally biased region" description="Polar residues" evidence="2">
    <location>
        <begin position="41"/>
        <end position="53"/>
    </location>
</feature>
<dbReference type="PANTHER" id="PTHR31668">
    <property type="entry name" value="GLUCOSE TRANSPORT TRANSCRIPTION REGULATOR RGT1-RELATED-RELATED"/>
    <property type="match status" value="1"/>
</dbReference>
<dbReference type="Gene3D" id="4.10.240.10">
    <property type="entry name" value="Zn(2)-C6 fungal-type DNA-binding domain"/>
    <property type="match status" value="1"/>
</dbReference>
<dbReference type="GO" id="GO:0000981">
    <property type="term" value="F:DNA-binding transcription factor activity, RNA polymerase II-specific"/>
    <property type="evidence" value="ECO:0007669"/>
    <property type="project" value="InterPro"/>
</dbReference>
<dbReference type="EMBL" id="LSBJ02000001">
    <property type="protein sequence ID" value="OAQ72526.1"/>
    <property type="molecule type" value="Genomic_DNA"/>
</dbReference>
<dbReference type="AlphaFoldDB" id="A0A179G3U3"/>
<dbReference type="PROSITE" id="PS00463">
    <property type="entry name" value="ZN2_CY6_FUNGAL_1"/>
    <property type="match status" value="1"/>
</dbReference>
<dbReference type="SUPFAM" id="SSF57701">
    <property type="entry name" value="Zn2/Cys6 DNA-binding domain"/>
    <property type="match status" value="1"/>
</dbReference>
<feature type="compositionally biased region" description="Polar residues" evidence="2">
    <location>
        <begin position="163"/>
        <end position="202"/>
    </location>
</feature>
<dbReference type="STRING" id="1380566.A0A179G3U3"/>